<evidence type="ECO:0000256" key="2">
    <source>
        <dbReference type="ARBA" id="ARBA00022552"/>
    </source>
</evidence>
<dbReference type="PROSITE" id="PS00678">
    <property type="entry name" value="WD_REPEATS_1"/>
    <property type="match status" value="1"/>
</dbReference>
<evidence type="ECO:0000256" key="4">
    <source>
        <dbReference type="ARBA" id="ARBA00022737"/>
    </source>
</evidence>
<evidence type="ECO:0000259" key="8">
    <source>
        <dbReference type="SMART" id="SM01033"/>
    </source>
</evidence>
<feature type="compositionally biased region" description="Basic and acidic residues" evidence="7">
    <location>
        <begin position="25"/>
        <end position="34"/>
    </location>
</feature>
<feature type="compositionally biased region" description="Basic and acidic residues" evidence="7">
    <location>
        <begin position="472"/>
        <end position="482"/>
    </location>
</feature>
<dbReference type="InterPro" id="IPR012952">
    <property type="entry name" value="BING4_C_dom"/>
</dbReference>
<evidence type="ECO:0000256" key="3">
    <source>
        <dbReference type="ARBA" id="ARBA00022574"/>
    </source>
</evidence>
<protein>
    <recommendedName>
        <fullName evidence="8">BING4 C-terminal domain-containing protein</fullName>
    </recommendedName>
</protein>
<dbReference type="SMART" id="SM00320">
    <property type="entry name" value="WD40"/>
    <property type="match status" value="5"/>
</dbReference>
<dbReference type="PROSITE" id="PS50082">
    <property type="entry name" value="WD_REPEATS_2"/>
    <property type="match status" value="1"/>
</dbReference>
<feature type="compositionally biased region" description="Basic and acidic residues" evidence="7">
    <location>
        <begin position="533"/>
        <end position="544"/>
    </location>
</feature>
<feature type="region of interest" description="Disordered" evidence="7">
    <location>
        <begin position="1"/>
        <end position="34"/>
    </location>
</feature>
<feature type="domain" description="BING4 C-terminal" evidence="8">
    <location>
        <begin position="362"/>
        <end position="442"/>
    </location>
</feature>
<dbReference type="InterPro" id="IPR015943">
    <property type="entry name" value="WD40/YVTN_repeat-like_dom_sf"/>
</dbReference>
<keyword evidence="2" id="KW-0698">rRNA processing</keyword>
<dbReference type="PROSITE" id="PS50294">
    <property type="entry name" value="WD_REPEATS_REGION"/>
    <property type="match status" value="1"/>
</dbReference>
<dbReference type="InterPro" id="IPR036322">
    <property type="entry name" value="WD40_repeat_dom_sf"/>
</dbReference>
<accession>A0A7S0WQI7</accession>
<keyword evidence="5" id="KW-0539">Nucleus</keyword>
<dbReference type="FunFam" id="2.130.10.10:FF:000378">
    <property type="entry name" value="U3 small nucleolar RNA-associated protein 7"/>
    <property type="match status" value="1"/>
</dbReference>
<evidence type="ECO:0000256" key="7">
    <source>
        <dbReference type="SAM" id="MobiDB-lite"/>
    </source>
</evidence>
<gene>
    <name evidence="9" type="ORF">CLEI1391_LOCUS8573</name>
</gene>
<keyword evidence="3 6" id="KW-0853">WD repeat</keyword>
<dbReference type="GO" id="GO:0030686">
    <property type="term" value="C:90S preribosome"/>
    <property type="evidence" value="ECO:0007669"/>
    <property type="project" value="TreeGrafter"/>
</dbReference>
<dbReference type="SUPFAM" id="SSF50978">
    <property type="entry name" value="WD40 repeat-like"/>
    <property type="match status" value="1"/>
</dbReference>
<dbReference type="GO" id="GO:0032040">
    <property type="term" value="C:small-subunit processome"/>
    <property type="evidence" value="ECO:0007669"/>
    <property type="project" value="TreeGrafter"/>
</dbReference>
<feature type="compositionally biased region" description="Basic residues" evidence="7">
    <location>
        <begin position="14"/>
        <end position="24"/>
    </location>
</feature>
<dbReference type="AlphaFoldDB" id="A0A7S0WQI7"/>
<evidence type="ECO:0000313" key="9">
    <source>
        <dbReference type="EMBL" id="CAD8678540.1"/>
    </source>
</evidence>
<dbReference type="InterPro" id="IPR040315">
    <property type="entry name" value="WDR46/Utp7"/>
</dbReference>
<feature type="repeat" description="WD" evidence="6">
    <location>
        <begin position="281"/>
        <end position="322"/>
    </location>
</feature>
<comment type="subcellular location">
    <subcellularLocation>
        <location evidence="1">Nucleus</location>
        <location evidence="1">Nucleolus</location>
    </subcellularLocation>
</comment>
<name>A0A7S0WQI7_9CHLO</name>
<reference evidence="9" key="1">
    <citation type="submission" date="2021-01" db="EMBL/GenBank/DDBJ databases">
        <authorList>
            <person name="Corre E."/>
            <person name="Pelletier E."/>
            <person name="Niang G."/>
            <person name="Scheremetjew M."/>
            <person name="Finn R."/>
            <person name="Kale V."/>
            <person name="Holt S."/>
            <person name="Cochrane G."/>
            <person name="Meng A."/>
            <person name="Brown T."/>
            <person name="Cohen L."/>
        </authorList>
    </citation>
    <scope>NUCLEOTIDE SEQUENCE</scope>
    <source>
        <strain evidence="9">SAG 11-49</strain>
    </source>
</reference>
<keyword evidence="4" id="KW-0677">Repeat</keyword>
<dbReference type="EMBL" id="HBFB01015237">
    <property type="protein sequence ID" value="CAD8678540.1"/>
    <property type="molecule type" value="Transcribed_RNA"/>
</dbReference>
<feature type="compositionally biased region" description="Basic residues" evidence="7">
    <location>
        <begin position="483"/>
        <end position="498"/>
    </location>
</feature>
<dbReference type="Pfam" id="PF08149">
    <property type="entry name" value="BING4CT"/>
    <property type="match status" value="1"/>
</dbReference>
<feature type="compositionally biased region" description="Basic and acidic residues" evidence="7">
    <location>
        <begin position="502"/>
        <end position="520"/>
    </location>
</feature>
<dbReference type="Pfam" id="PF00400">
    <property type="entry name" value="WD40"/>
    <property type="match status" value="1"/>
</dbReference>
<dbReference type="PANTHER" id="PTHR14085">
    <property type="entry name" value="WD-REPEAT PROTEIN BING4"/>
    <property type="match status" value="1"/>
</dbReference>
<dbReference type="InterPro" id="IPR001680">
    <property type="entry name" value="WD40_rpt"/>
</dbReference>
<dbReference type="GO" id="GO:0000462">
    <property type="term" value="P:maturation of SSU-rRNA from tricistronic rRNA transcript (SSU-rRNA, 5.8S rRNA, LSU-rRNA)"/>
    <property type="evidence" value="ECO:0007669"/>
    <property type="project" value="TreeGrafter"/>
</dbReference>
<dbReference type="SMART" id="SM01033">
    <property type="entry name" value="BING4CT"/>
    <property type="match status" value="1"/>
</dbReference>
<dbReference type="PANTHER" id="PTHR14085:SF3">
    <property type="entry name" value="WD REPEAT-CONTAINING PROTEIN 46"/>
    <property type="match status" value="1"/>
</dbReference>
<dbReference type="Gene3D" id="2.130.10.10">
    <property type="entry name" value="YVTN repeat-like/Quinoprotein amine dehydrogenase"/>
    <property type="match status" value="1"/>
</dbReference>
<feature type="compositionally biased region" description="Low complexity" evidence="7">
    <location>
        <begin position="1"/>
        <end position="10"/>
    </location>
</feature>
<sequence>MADEAAAPDAVAKKQARSQKRKKGGKDAERKEKAARLLRGPGVAVKKVMDKKLKGKLRHAERVYREAQAKAVKANEWLLPEDAGYLEAEGVERTWNAKQADIAAAVETGAAQKVIDLRLPQLGPYCLDFQRSGRHVVLGGRKGHLAMVDWQRKALVCEVQVREVVRDVTFLHNETMFAAAQKKYVYVYDKRGVEVHCMRDHTEPAALQFLPHHFLLASVGDAGILHYQDTSTGHIAASHKTRLGPCAVMRQNPWNAVLGLGHTGGVVTMWTPNITTPVVKMLCHRGAISALAFDLTGRYMVTAGVDSQVRVWDIRTFKPLHAYFAYSPATSLDISQRGLLAVGYGRKVQVWRDALSTKATSPYMSHSLPEGDHLSDFQFVPYEDVMGVGSSGGFSTMLVPGAGEPNFDSFVANPYASLRERREAEVAHLLDKLQPETIVLDPDTIGRVRKEPLEVQKEKQAEAEAANAARRAAQEVRAEARSKMKGKNRPSKRHRKKQTNIIEERKPGVKQRMREQEERKAKAKKGQSPAPEDVPRALERFYKK</sequence>
<evidence type="ECO:0000256" key="6">
    <source>
        <dbReference type="PROSITE-ProRule" id="PRU00221"/>
    </source>
</evidence>
<feature type="region of interest" description="Disordered" evidence="7">
    <location>
        <begin position="465"/>
        <end position="544"/>
    </location>
</feature>
<dbReference type="InterPro" id="IPR019775">
    <property type="entry name" value="WD40_repeat_CS"/>
</dbReference>
<organism evidence="9">
    <name type="scientific">Chlamydomonas leiostraca</name>
    <dbReference type="NCBI Taxonomy" id="1034604"/>
    <lineage>
        <taxon>Eukaryota</taxon>
        <taxon>Viridiplantae</taxon>
        <taxon>Chlorophyta</taxon>
        <taxon>core chlorophytes</taxon>
        <taxon>Chlorophyceae</taxon>
        <taxon>CS clade</taxon>
        <taxon>Chlamydomonadales</taxon>
        <taxon>Chlamydomonadaceae</taxon>
        <taxon>Chlamydomonas</taxon>
    </lineage>
</organism>
<evidence type="ECO:0000256" key="1">
    <source>
        <dbReference type="ARBA" id="ARBA00004604"/>
    </source>
</evidence>
<proteinExistence type="predicted"/>
<evidence type="ECO:0000256" key="5">
    <source>
        <dbReference type="ARBA" id="ARBA00023242"/>
    </source>
</evidence>